<dbReference type="PANTHER" id="PTHR10686">
    <property type="entry name" value="FOLATE TRANSPORTER"/>
    <property type="match status" value="1"/>
</dbReference>
<keyword evidence="2" id="KW-1133">Transmembrane helix</keyword>
<dbReference type="Pfam" id="PF01770">
    <property type="entry name" value="Folate_carrier"/>
    <property type="match status" value="1"/>
</dbReference>
<dbReference type="OrthoDB" id="18814at2759"/>
<dbReference type="PANTHER" id="PTHR10686:SF20">
    <property type="entry name" value="FOLATE TRANSPORTER 1"/>
    <property type="match status" value="1"/>
</dbReference>
<organism evidence="5">
    <name type="scientific">Angiostrongylus costaricensis</name>
    <name type="common">Nematode worm</name>
    <dbReference type="NCBI Taxonomy" id="334426"/>
    <lineage>
        <taxon>Eukaryota</taxon>
        <taxon>Metazoa</taxon>
        <taxon>Ecdysozoa</taxon>
        <taxon>Nematoda</taxon>
        <taxon>Chromadorea</taxon>
        <taxon>Rhabditida</taxon>
        <taxon>Rhabditina</taxon>
        <taxon>Rhabditomorpha</taxon>
        <taxon>Strongyloidea</taxon>
        <taxon>Metastrongylidae</taxon>
        <taxon>Angiostrongylus</taxon>
    </lineage>
</organism>
<dbReference type="AlphaFoldDB" id="A0A0R3Q219"/>
<feature type="transmembrane region" description="Helical" evidence="2">
    <location>
        <begin position="6"/>
        <end position="28"/>
    </location>
</feature>
<evidence type="ECO:0000313" key="5">
    <source>
        <dbReference type="WBParaSite" id="ACOC_0001311001-mRNA-1"/>
    </source>
</evidence>
<keyword evidence="4" id="KW-1185">Reference proteome</keyword>
<evidence type="ECO:0000256" key="2">
    <source>
        <dbReference type="SAM" id="Phobius"/>
    </source>
</evidence>
<reference evidence="5" key="1">
    <citation type="submission" date="2017-02" db="UniProtKB">
        <authorList>
            <consortium name="WormBaseParasite"/>
        </authorList>
    </citation>
    <scope>IDENTIFICATION</scope>
</reference>
<keyword evidence="2" id="KW-0472">Membrane</keyword>
<feature type="transmembrane region" description="Helical" evidence="2">
    <location>
        <begin position="63"/>
        <end position="84"/>
    </location>
</feature>
<dbReference type="InterPro" id="IPR002666">
    <property type="entry name" value="Folate_carrier"/>
</dbReference>
<proteinExistence type="inferred from homology"/>
<comment type="similarity">
    <text evidence="1">Belongs to the reduced folate carrier (RFC) transporter (TC 2.A.48) family.</text>
</comment>
<protein>
    <submittedName>
        <fullName evidence="5">Very-long-chain (3R)-3-hydroxyacyl-CoA dehydratase</fullName>
    </submittedName>
</protein>
<keyword evidence="2" id="KW-0812">Transmembrane</keyword>
<feature type="transmembrane region" description="Helical" evidence="2">
    <location>
        <begin position="130"/>
        <end position="152"/>
    </location>
</feature>
<name>A0A0R3Q219_ANGCS</name>
<dbReference type="Proteomes" id="UP000267027">
    <property type="component" value="Unassembled WGS sequence"/>
</dbReference>
<dbReference type="GO" id="GO:0090482">
    <property type="term" value="F:vitamin transmembrane transporter activity"/>
    <property type="evidence" value="ECO:0007669"/>
    <property type="project" value="InterPro"/>
</dbReference>
<feature type="transmembrane region" description="Helical" evidence="2">
    <location>
        <begin position="91"/>
        <end position="110"/>
    </location>
</feature>
<accession>A0A0R3Q219</accession>
<reference evidence="3 4" key="2">
    <citation type="submission" date="2018-11" db="EMBL/GenBank/DDBJ databases">
        <authorList>
            <consortium name="Pathogen Informatics"/>
        </authorList>
    </citation>
    <scope>NUCLEOTIDE SEQUENCE [LARGE SCALE GENOMIC DNA]</scope>
    <source>
        <strain evidence="3 4">Costa Rica</strain>
    </source>
</reference>
<evidence type="ECO:0000256" key="1">
    <source>
        <dbReference type="ARBA" id="ARBA00005773"/>
    </source>
</evidence>
<dbReference type="EMBL" id="UYYA01005500">
    <property type="protein sequence ID" value="VDM64696.1"/>
    <property type="molecule type" value="Genomic_DNA"/>
</dbReference>
<gene>
    <name evidence="3" type="ORF">ACOC_LOCUS13111</name>
</gene>
<dbReference type="GO" id="GO:0005886">
    <property type="term" value="C:plasma membrane"/>
    <property type="evidence" value="ECO:0007669"/>
    <property type="project" value="TreeGrafter"/>
</dbReference>
<evidence type="ECO:0000313" key="3">
    <source>
        <dbReference type="EMBL" id="VDM64696.1"/>
    </source>
</evidence>
<evidence type="ECO:0000313" key="4">
    <source>
        <dbReference type="Proteomes" id="UP000267027"/>
    </source>
</evidence>
<sequence length="155" mass="17791">MIFSFWTYSYIPFLVSLFMWVSTIQLGLQTLLRFGTLKMYSTAVCLQVPVFSLTDILRYKPVVVLEGACLSLTWIPLMWGEVIVQMRLMQIAFDFVSAAEVAYYSYLYAIVNERNYRRVTSYDRSADFTWTLLACSLAHVPISTGAATYLTLNQV</sequence>
<dbReference type="WBParaSite" id="ACOC_0001311001-mRNA-1">
    <property type="protein sequence ID" value="ACOC_0001311001-mRNA-1"/>
    <property type="gene ID" value="ACOC_0001311001"/>
</dbReference>